<evidence type="ECO:0000313" key="3">
    <source>
        <dbReference type="Proteomes" id="UP000319801"/>
    </source>
</evidence>
<dbReference type="Proteomes" id="UP000319801">
    <property type="component" value="Unassembled WGS sequence"/>
</dbReference>
<name>A0A556VX98_BAGYA</name>
<feature type="compositionally biased region" description="Low complexity" evidence="1">
    <location>
        <begin position="1"/>
        <end position="10"/>
    </location>
</feature>
<comment type="caution">
    <text evidence="2">The sequence shown here is derived from an EMBL/GenBank/DDBJ whole genome shotgun (WGS) entry which is preliminary data.</text>
</comment>
<dbReference type="AlphaFoldDB" id="A0A556VX98"/>
<keyword evidence="3" id="KW-1185">Reference proteome</keyword>
<accession>A0A556VX98</accession>
<reference evidence="2 3" key="1">
    <citation type="journal article" date="2019" name="Genome Biol. Evol.">
        <title>Whole-Genome Sequencing of the Giant Devil Catfish, Bagarius yarrelli.</title>
        <authorList>
            <person name="Jiang W."/>
            <person name="Lv Y."/>
            <person name="Cheng L."/>
            <person name="Yang K."/>
            <person name="Chao B."/>
            <person name="Wang X."/>
            <person name="Li Y."/>
            <person name="Pan X."/>
            <person name="You X."/>
            <person name="Zhang Y."/>
            <person name="Yang J."/>
            <person name="Li J."/>
            <person name="Zhang X."/>
            <person name="Liu S."/>
            <person name="Sun C."/>
            <person name="Yang J."/>
            <person name="Shi Q."/>
        </authorList>
    </citation>
    <scope>NUCLEOTIDE SEQUENCE [LARGE SCALE GENOMIC DNA]</scope>
    <source>
        <strain evidence="2">JWS20170419001</strain>
        <tissue evidence="2">Muscle</tissue>
    </source>
</reference>
<feature type="region of interest" description="Disordered" evidence="1">
    <location>
        <begin position="1"/>
        <end position="21"/>
    </location>
</feature>
<dbReference type="EMBL" id="VCAZ01000431">
    <property type="protein sequence ID" value="TUS06576.1"/>
    <property type="molecule type" value="Genomic_DNA"/>
</dbReference>
<protein>
    <submittedName>
        <fullName evidence="2">Uncharacterized protein</fullName>
    </submittedName>
</protein>
<gene>
    <name evidence="2" type="ORF">Baya_17055</name>
</gene>
<evidence type="ECO:0000256" key="1">
    <source>
        <dbReference type="SAM" id="MobiDB-lite"/>
    </source>
</evidence>
<evidence type="ECO:0000313" key="2">
    <source>
        <dbReference type="EMBL" id="TUS06576.1"/>
    </source>
</evidence>
<proteinExistence type="predicted"/>
<feature type="compositionally biased region" description="Basic residues" evidence="1">
    <location>
        <begin position="11"/>
        <end position="21"/>
    </location>
</feature>
<organism evidence="2 3">
    <name type="scientific">Bagarius yarrelli</name>
    <name type="common">Goonch</name>
    <name type="synonym">Bagrus yarrelli</name>
    <dbReference type="NCBI Taxonomy" id="175774"/>
    <lineage>
        <taxon>Eukaryota</taxon>
        <taxon>Metazoa</taxon>
        <taxon>Chordata</taxon>
        <taxon>Craniata</taxon>
        <taxon>Vertebrata</taxon>
        <taxon>Euteleostomi</taxon>
        <taxon>Actinopterygii</taxon>
        <taxon>Neopterygii</taxon>
        <taxon>Teleostei</taxon>
        <taxon>Ostariophysi</taxon>
        <taxon>Siluriformes</taxon>
        <taxon>Sisoridae</taxon>
        <taxon>Sisorinae</taxon>
        <taxon>Bagarius</taxon>
    </lineage>
</organism>
<sequence>MELGCGAAAHRGARLRGGGHRGARLERAATIVAASWRSGRLHRLELEAAGRRPSWTRLRAGGHRGTRLRDGEHREAWLRGAGHRGARLRGGEHREAWLRGV</sequence>